<dbReference type="Pfam" id="PF08447">
    <property type="entry name" value="PAS_3"/>
    <property type="match status" value="1"/>
</dbReference>
<dbReference type="PROSITE" id="PS50113">
    <property type="entry name" value="PAC"/>
    <property type="match status" value="3"/>
</dbReference>
<dbReference type="InterPro" id="IPR035965">
    <property type="entry name" value="PAS-like_dom_sf"/>
</dbReference>
<evidence type="ECO:0000259" key="9">
    <source>
        <dbReference type="PROSITE" id="PS50112"/>
    </source>
</evidence>
<keyword evidence="5" id="KW-0418">Kinase</keyword>
<dbReference type="InterPro" id="IPR013655">
    <property type="entry name" value="PAS_fold_3"/>
</dbReference>
<evidence type="ECO:0000256" key="1">
    <source>
        <dbReference type="ARBA" id="ARBA00000085"/>
    </source>
</evidence>
<dbReference type="PANTHER" id="PTHR43304">
    <property type="entry name" value="PHYTOCHROME-LIKE PROTEIN CPH1"/>
    <property type="match status" value="1"/>
</dbReference>
<dbReference type="SUPFAM" id="SSF52172">
    <property type="entry name" value="CheY-like"/>
    <property type="match status" value="1"/>
</dbReference>
<evidence type="ECO:0000313" key="12">
    <source>
        <dbReference type="Proteomes" id="UP000095185"/>
    </source>
</evidence>
<dbReference type="Pfam" id="PF00512">
    <property type="entry name" value="HisKA"/>
    <property type="match status" value="1"/>
</dbReference>
<evidence type="ECO:0000313" key="11">
    <source>
        <dbReference type="EMBL" id="AOS83363.1"/>
    </source>
</evidence>
<dbReference type="Pfam" id="PF00072">
    <property type="entry name" value="Response_reg"/>
    <property type="match status" value="1"/>
</dbReference>
<dbReference type="SMART" id="SM00086">
    <property type="entry name" value="PAC"/>
    <property type="match status" value="4"/>
</dbReference>
<feature type="domain" description="Histidine kinase" evidence="7">
    <location>
        <begin position="544"/>
        <end position="767"/>
    </location>
</feature>
<dbReference type="PROSITE" id="PS50110">
    <property type="entry name" value="RESPONSE_REGULATORY"/>
    <property type="match status" value="1"/>
</dbReference>
<dbReference type="Gene3D" id="3.30.565.10">
    <property type="entry name" value="Histidine kinase-like ATPase, C-terminal domain"/>
    <property type="match status" value="1"/>
</dbReference>
<feature type="domain" description="PAS" evidence="9">
    <location>
        <begin position="38"/>
        <end position="93"/>
    </location>
</feature>
<dbReference type="GO" id="GO:0000155">
    <property type="term" value="F:phosphorelay sensor kinase activity"/>
    <property type="evidence" value="ECO:0007669"/>
    <property type="project" value="InterPro"/>
</dbReference>
<dbReference type="InterPro" id="IPR001789">
    <property type="entry name" value="Sig_transdc_resp-reg_receiver"/>
</dbReference>
<dbReference type="InterPro" id="IPR013656">
    <property type="entry name" value="PAS_4"/>
</dbReference>
<dbReference type="InterPro" id="IPR004358">
    <property type="entry name" value="Sig_transdc_His_kin-like_C"/>
</dbReference>
<dbReference type="SMART" id="SM00388">
    <property type="entry name" value="HisKA"/>
    <property type="match status" value="1"/>
</dbReference>
<dbReference type="PANTHER" id="PTHR43304:SF1">
    <property type="entry name" value="PAC DOMAIN-CONTAINING PROTEIN"/>
    <property type="match status" value="1"/>
</dbReference>
<evidence type="ECO:0000259" key="10">
    <source>
        <dbReference type="PROSITE" id="PS50113"/>
    </source>
</evidence>
<proteinExistence type="predicted"/>
<dbReference type="GO" id="GO:0006355">
    <property type="term" value="P:regulation of DNA-templated transcription"/>
    <property type="evidence" value="ECO:0007669"/>
    <property type="project" value="InterPro"/>
</dbReference>
<dbReference type="InterPro" id="IPR003594">
    <property type="entry name" value="HATPase_dom"/>
</dbReference>
<dbReference type="InterPro" id="IPR036890">
    <property type="entry name" value="HATPase_C_sf"/>
</dbReference>
<dbReference type="InterPro" id="IPR001610">
    <property type="entry name" value="PAC"/>
</dbReference>
<dbReference type="PROSITE" id="PS50112">
    <property type="entry name" value="PAS"/>
    <property type="match status" value="3"/>
</dbReference>
<evidence type="ECO:0000256" key="3">
    <source>
        <dbReference type="ARBA" id="ARBA00022553"/>
    </source>
</evidence>
<feature type="domain" description="PAS" evidence="9">
    <location>
        <begin position="400"/>
        <end position="470"/>
    </location>
</feature>
<feature type="domain" description="PAS" evidence="9">
    <location>
        <begin position="156"/>
        <end position="228"/>
    </location>
</feature>
<evidence type="ECO:0000256" key="4">
    <source>
        <dbReference type="ARBA" id="ARBA00022679"/>
    </source>
</evidence>
<evidence type="ECO:0000259" key="8">
    <source>
        <dbReference type="PROSITE" id="PS50110"/>
    </source>
</evidence>
<dbReference type="Pfam" id="PF13426">
    <property type="entry name" value="PAS_9"/>
    <property type="match status" value="1"/>
</dbReference>
<dbReference type="SMART" id="SM00448">
    <property type="entry name" value="REC"/>
    <property type="match status" value="1"/>
</dbReference>
<evidence type="ECO:0000256" key="6">
    <source>
        <dbReference type="PROSITE-ProRule" id="PRU00169"/>
    </source>
</evidence>
<dbReference type="Gene3D" id="3.40.50.2300">
    <property type="match status" value="1"/>
</dbReference>
<organism evidence="11 12">
    <name type="scientific">Chlorobaculum limnaeum</name>
    <dbReference type="NCBI Taxonomy" id="274537"/>
    <lineage>
        <taxon>Bacteria</taxon>
        <taxon>Pseudomonadati</taxon>
        <taxon>Chlorobiota</taxon>
        <taxon>Chlorobiia</taxon>
        <taxon>Chlorobiales</taxon>
        <taxon>Chlorobiaceae</taxon>
        <taxon>Chlorobaculum</taxon>
    </lineage>
</organism>
<feature type="domain" description="Response regulatory" evidence="8">
    <location>
        <begin position="788"/>
        <end position="904"/>
    </location>
</feature>
<dbReference type="RefSeq" id="WP_069809084.1">
    <property type="nucleotide sequence ID" value="NZ_CP017305.1"/>
</dbReference>
<dbReference type="InterPro" id="IPR003661">
    <property type="entry name" value="HisK_dim/P_dom"/>
</dbReference>
<gene>
    <name evidence="11" type="ORF">BIU88_03910</name>
</gene>
<feature type="modified residue" description="4-aspartylphosphate" evidence="6">
    <location>
        <position position="839"/>
    </location>
</feature>
<keyword evidence="3 6" id="KW-0597">Phosphoprotein</keyword>
<dbReference type="Gene3D" id="1.10.287.130">
    <property type="match status" value="1"/>
</dbReference>
<protein>
    <recommendedName>
        <fullName evidence="2">histidine kinase</fullName>
        <ecNumber evidence="2">2.7.13.3</ecNumber>
    </recommendedName>
</protein>
<evidence type="ECO:0000259" key="7">
    <source>
        <dbReference type="PROSITE" id="PS50109"/>
    </source>
</evidence>
<dbReference type="SUPFAM" id="SSF47384">
    <property type="entry name" value="Homodimeric domain of signal transducing histidine kinase"/>
    <property type="match status" value="1"/>
</dbReference>
<dbReference type="InterPro" id="IPR052162">
    <property type="entry name" value="Sensor_kinase/Photoreceptor"/>
</dbReference>
<dbReference type="InterPro" id="IPR036097">
    <property type="entry name" value="HisK_dim/P_sf"/>
</dbReference>
<evidence type="ECO:0000256" key="5">
    <source>
        <dbReference type="ARBA" id="ARBA00022777"/>
    </source>
</evidence>
<dbReference type="KEGG" id="clz:BIU88_03910"/>
<dbReference type="InterPro" id="IPR005467">
    <property type="entry name" value="His_kinase_dom"/>
</dbReference>
<dbReference type="Pfam" id="PF08448">
    <property type="entry name" value="PAS_4"/>
    <property type="match status" value="1"/>
</dbReference>
<feature type="domain" description="PAC" evidence="10">
    <location>
        <begin position="109"/>
        <end position="162"/>
    </location>
</feature>
<dbReference type="SUPFAM" id="SSF55785">
    <property type="entry name" value="PYP-like sensor domain (PAS domain)"/>
    <property type="match status" value="4"/>
</dbReference>
<dbReference type="SMART" id="SM00091">
    <property type="entry name" value="PAS"/>
    <property type="match status" value="4"/>
</dbReference>
<dbReference type="CDD" id="cd00082">
    <property type="entry name" value="HisKA"/>
    <property type="match status" value="1"/>
</dbReference>
<keyword evidence="4" id="KW-0808">Transferase</keyword>
<dbReference type="STRING" id="274537.BIU88_03910"/>
<dbReference type="PRINTS" id="PR00344">
    <property type="entry name" value="BCTRLSENSOR"/>
</dbReference>
<name>A0A1D8CZW0_CHLLM</name>
<dbReference type="InterPro" id="IPR000014">
    <property type="entry name" value="PAS"/>
</dbReference>
<dbReference type="SMART" id="SM00387">
    <property type="entry name" value="HATPase_c"/>
    <property type="match status" value="1"/>
</dbReference>
<dbReference type="EMBL" id="CP017305">
    <property type="protein sequence ID" value="AOS83363.1"/>
    <property type="molecule type" value="Genomic_DNA"/>
</dbReference>
<dbReference type="InterPro" id="IPR013767">
    <property type="entry name" value="PAS_fold"/>
</dbReference>
<dbReference type="SUPFAM" id="SSF55874">
    <property type="entry name" value="ATPase domain of HSP90 chaperone/DNA topoisomerase II/histidine kinase"/>
    <property type="match status" value="1"/>
</dbReference>
<reference evidence="11" key="1">
    <citation type="submission" date="2016-09" db="EMBL/GenBank/DDBJ databases">
        <title>Genome sequence of Chlorobaculum limnaeum.</title>
        <authorList>
            <person name="Liu Z."/>
            <person name="Tank M."/>
            <person name="Bryant D.A."/>
        </authorList>
    </citation>
    <scope>NUCLEOTIDE SEQUENCE [LARGE SCALE GENOMIC DNA]</scope>
    <source>
        <strain evidence="11">DSM 1677</strain>
    </source>
</reference>
<dbReference type="InterPro" id="IPR011006">
    <property type="entry name" value="CheY-like_superfamily"/>
</dbReference>
<keyword evidence="12" id="KW-1185">Reference proteome</keyword>
<dbReference type="Proteomes" id="UP000095185">
    <property type="component" value="Chromosome"/>
</dbReference>
<evidence type="ECO:0000256" key="2">
    <source>
        <dbReference type="ARBA" id="ARBA00012438"/>
    </source>
</evidence>
<dbReference type="EC" id="2.7.13.3" evidence="2"/>
<dbReference type="CDD" id="cd00130">
    <property type="entry name" value="PAS"/>
    <property type="match status" value="4"/>
</dbReference>
<feature type="domain" description="PAC" evidence="10">
    <location>
        <begin position="347"/>
        <end position="399"/>
    </location>
</feature>
<dbReference type="NCBIfam" id="TIGR00229">
    <property type="entry name" value="sensory_box"/>
    <property type="match status" value="4"/>
</dbReference>
<dbReference type="Pfam" id="PF02518">
    <property type="entry name" value="HATPase_c"/>
    <property type="match status" value="1"/>
</dbReference>
<sequence>MSEKLVGDASEQGELNLRQELETARRRIEALEMELSGQQSFTETLLETTPDFFALKDRDFVYRRVNPALCRFLGKSAGEIIGKRDAELFPPADAALHVALDAEVLRSRQSLEDDWNIDDSEGKVWFRVKKAPVFDSSGQVSGILCMVRDVSRGKRAEIEFERLFNLMPDMACIASSSGYFTKVNPAWRKTLGYSENELLVAPFIDLIHPEDLEATKAEVALKHSGQEGTLNFVNRYRAKDGSYHWFEWNSTPIEEGILYAIARDITARIEQEIQTRRWADAFRLCAHGIAIGDPYTNQVLTCNEAFARLCGRSVKEIEGIRILSLYLPEDYEKVMSNIAMVDRCGFVSYHARMQRPDGSSFPVQMDVVSVRGEDGQLIYRVATVQDITERLESQRALRESEERFRSVVESAPDAIFIQTGGCFAYLNRSAISLFGASKTEEILGRRIVDLIHPDYRDLVAGRIRQLNISQQAVPILEERILRLDGSEVYVEVSAVPFTFAGQQGALVFLRDIDRRKKAEEERAGLEHQLFQSQKIESIGRLAGGIAHDLNNLLTPVLGYSEMLSHAFPETDRLHKRIDVIHHAALRARDLVRQLLAFSSRQSLEFRMIDLNGVLRDFEQLLRRTIRANIDIRYHLHEAALVIQGDASQLEQIIMNLAVNAEDAMPSGGELLMNTSTLVIEKGQERYFEGLPAGNYAVLTVTDTGTGIDREARAHIFEPFFTTKPKGQGTGLGLSTVYGIVRQHGGIIQVSSELGASASFRICFPLSESEPEEVQPVETRPLQVGKGAKVLVVEDDEMVRKFVVQALAEEGFDIREAEGGEAALALLENGAFMPELLLTDLVMRGINGRMLYEKVKSIMPGIKVIYMSGYTRDIISRHGVLDEGLTFLQKPFAVPVLLDKVREVLQNGG</sequence>
<comment type="catalytic activity">
    <reaction evidence="1">
        <text>ATP + protein L-histidine = ADP + protein N-phospho-L-histidine.</text>
        <dbReference type="EC" id="2.7.13.3"/>
    </reaction>
</comment>
<feature type="domain" description="PAC" evidence="10">
    <location>
        <begin position="474"/>
        <end position="524"/>
    </location>
</feature>
<dbReference type="PROSITE" id="PS50109">
    <property type="entry name" value="HIS_KIN"/>
    <property type="match status" value="1"/>
</dbReference>
<dbReference type="AlphaFoldDB" id="A0A1D8CZW0"/>
<accession>A0A1D8CZW0</accession>
<dbReference type="Pfam" id="PF00989">
    <property type="entry name" value="PAS"/>
    <property type="match status" value="1"/>
</dbReference>
<dbReference type="InterPro" id="IPR000700">
    <property type="entry name" value="PAS-assoc_C"/>
</dbReference>
<dbReference type="Gene3D" id="3.30.450.20">
    <property type="entry name" value="PAS domain"/>
    <property type="match status" value="4"/>
</dbReference>